<proteinExistence type="predicted"/>
<evidence type="ECO:0000313" key="2">
    <source>
        <dbReference type="Proteomes" id="UP000642284"/>
    </source>
</evidence>
<accession>A0ABR7SVC1</accession>
<dbReference type="Proteomes" id="UP000642284">
    <property type="component" value="Unassembled WGS sequence"/>
</dbReference>
<comment type="caution">
    <text evidence="1">The sequence shown here is derived from an EMBL/GenBank/DDBJ whole genome shotgun (WGS) entry which is preliminary data.</text>
</comment>
<dbReference type="RefSeq" id="WP_187819856.1">
    <property type="nucleotide sequence ID" value="NZ_JACTVJ010000043.1"/>
</dbReference>
<organism evidence="1 2">
    <name type="scientific">Streptomyces polyasparticus</name>
    <dbReference type="NCBI Taxonomy" id="2767826"/>
    <lineage>
        <taxon>Bacteria</taxon>
        <taxon>Bacillati</taxon>
        <taxon>Actinomycetota</taxon>
        <taxon>Actinomycetes</taxon>
        <taxon>Kitasatosporales</taxon>
        <taxon>Streptomycetaceae</taxon>
        <taxon>Streptomyces</taxon>
    </lineage>
</organism>
<dbReference type="EMBL" id="JACTVJ010000043">
    <property type="protein sequence ID" value="MBC9719452.1"/>
    <property type="molecule type" value="Genomic_DNA"/>
</dbReference>
<protein>
    <recommendedName>
        <fullName evidence="3">DUF5602 domain-containing protein</fullName>
    </recommendedName>
</protein>
<name>A0ABR7SVC1_9ACTN</name>
<gene>
    <name evidence="1" type="ORF">H9Y04_43795</name>
</gene>
<evidence type="ECO:0008006" key="3">
    <source>
        <dbReference type="Google" id="ProtNLM"/>
    </source>
</evidence>
<evidence type="ECO:0000313" key="1">
    <source>
        <dbReference type="EMBL" id="MBC9719452.1"/>
    </source>
</evidence>
<keyword evidence="2" id="KW-1185">Reference proteome</keyword>
<reference evidence="1 2" key="1">
    <citation type="submission" date="2020-08" db="EMBL/GenBank/DDBJ databases">
        <title>Genemic of Streptomyces polyaspartic.</title>
        <authorList>
            <person name="Liu W."/>
        </authorList>
    </citation>
    <scope>NUCLEOTIDE SEQUENCE [LARGE SCALE GENOMIC DNA]</scope>
    <source>
        <strain evidence="1 2">TRM66268-LWL</strain>
    </source>
</reference>
<sequence>MTATETEASMYRSRIPAWRITLSALLTMTALAIPAGADTRARSGTGTIMCAVSHSAPHHEITVTVDRTTASEMLHDTLAYPGPCAVYGAPSTPLGAGSLRAYAQIVDGSPQSVGVVFPRSVLSALPTDPTDGRHCYDTDNDQTLDPHTECIGGHERPLALPSQLTNLPQMPLRWAMVNYNPAGHGPPHIYDTAHFDFHFYLQPREKVQAIRMGPCGVVINCDDHATATEPIPARHLPLDYRDRGFAEARMGNHLVDSTAPEWHGRPLTHTFIYGAYAGEITFLEPMLTQAWLEGLSTGTNPTGCHPIKQPRQWQAPGAYLQDYCVRFRANRCDYTVSLENFLHG</sequence>